<gene>
    <name evidence="7" type="ORF">GCM10009675_26330</name>
</gene>
<protein>
    <submittedName>
        <fullName evidence="7">LysE family transporter</fullName>
    </submittedName>
</protein>
<keyword evidence="8" id="KW-1185">Reference proteome</keyword>
<feature type="transmembrane region" description="Helical" evidence="6">
    <location>
        <begin position="196"/>
        <end position="215"/>
    </location>
</feature>
<evidence type="ECO:0000256" key="5">
    <source>
        <dbReference type="ARBA" id="ARBA00023136"/>
    </source>
</evidence>
<feature type="transmembrane region" description="Helical" evidence="6">
    <location>
        <begin position="162"/>
        <end position="184"/>
    </location>
</feature>
<keyword evidence="5 6" id="KW-0472">Membrane</keyword>
<keyword evidence="3 6" id="KW-0812">Transmembrane</keyword>
<proteinExistence type="predicted"/>
<evidence type="ECO:0000256" key="2">
    <source>
        <dbReference type="ARBA" id="ARBA00022475"/>
    </source>
</evidence>
<dbReference type="Proteomes" id="UP001500467">
    <property type="component" value="Unassembled WGS sequence"/>
</dbReference>
<comment type="subcellular location">
    <subcellularLocation>
        <location evidence="1">Cell membrane</location>
        <topology evidence="1">Multi-pass membrane protein</topology>
    </subcellularLocation>
</comment>
<accession>A0ABP4G224</accession>
<feature type="transmembrane region" description="Helical" evidence="6">
    <location>
        <begin position="120"/>
        <end position="142"/>
    </location>
</feature>
<dbReference type="Pfam" id="PF01810">
    <property type="entry name" value="LysE"/>
    <property type="match status" value="1"/>
</dbReference>
<dbReference type="RefSeq" id="WP_253858289.1">
    <property type="nucleotide sequence ID" value="NZ_BAAALM010000008.1"/>
</dbReference>
<evidence type="ECO:0000256" key="4">
    <source>
        <dbReference type="ARBA" id="ARBA00022989"/>
    </source>
</evidence>
<dbReference type="InterPro" id="IPR001123">
    <property type="entry name" value="LeuE-type"/>
</dbReference>
<evidence type="ECO:0000256" key="1">
    <source>
        <dbReference type="ARBA" id="ARBA00004651"/>
    </source>
</evidence>
<feature type="transmembrane region" description="Helical" evidence="6">
    <location>
        <begin position="6"/>
        <end position="27"/>
    </location>
</feature>
<dbReference type="EMBL" id="BAAALM010000008">
    <property type="protein sequence ID" value="GAA1206032.1"/>
    <property type="molecule type" value="Genomic_DNA"/>
</dbReference>
<evidence type="ECO:0000313" key="7">
    <source>
        <dbReference type="EMBL" id="GAA1206032.1"/>
    </source>
</evidence>
<feature type="transmembrane region" description="Helical" evidence="6">
    <location>
        <begin position="76"/>
        <end position="95"/>
    </location>
</feature>
<sequence>MTGALLAGLVAGYGIAIPVGAVGAYLVTLAARCRRSVAVGAALGVATADGGYALLAVVGGHAVADAVEPVATPLRWTSAAVLVAIAVTIAGSAVADHRRHARGNTAPPTRATPTTPGGGYAVLLAVTCLNPTTLTYFAALVLGDGLVLGDRAGQADPCRSVVFVAAAFAASASWQLALVAAGSALGRIVSGPQGRLMTAVVSSTMVIGLAANTALSV</sequence>
<evidence type="ECO:0000256" key="6">
    <source>
        <dbReference type="SAM" id="Phobius"/>
    </source>
</evidence>
<keyword evidence="2" id="KW-1003">Cell membrane</keyword>
<organism evidence="7 8">
    <name type="scientific">Prauserella alba</name>
    <dbReference type="NCBI Taxonomy" id="176898"/>
    <lineage>
        <taxon>Bacteria</taxon>
        <taxon>Bacillati</taxon>
        <taxon>Actinomycetota</taxon>
        <taxon>Actinomycetes</taxon>
        <taxon>Pseudonocardiales</taxon>
        <taxon>Pseudonocardiaceae</taxon>
        <taxon>Prauserella</taxon>
    </lineage>
</organism>
<keyword evidence="4 6" id="KW-1133">Transmembrane helix</keyword>
<evidence type="ECO:0000313" key="8">
    <source>
        <dbReference type="Proteomes" id="UP001500467"/>
    </source>
</evidence>
<evidence type="ECO:0000256" key="3">
    <source>
        <dbReference type="ARBA" id="ARBA00022692"/>
    </source>
</evidence>
<comment type="caution">
    <text evidence="7">The sequence shown here is derived from an EMBL/GenBank/DDBJ whole genome shotgun (WGS) entry which is preliminary data.</text>
</comment>
<feature type="transmembrane region" description="Helical" evidence="6">
    <location>
        <begin position="39"/>
        <end position="64"/>
    </location>
</feature>
<reference evidence="8" key="1">
    <citation type="journal article" date="2019" name="Int. J. Syst. Evol. Microbiol.">
        <title>The Global Catalogue of Microorganisms (GCM) 10K type strain sequencing project: providing services to taxonomists for standard genome sequencing and annotation.</title>
        <authorList>
            <consortium name="The Broad Institute Genomics Platform"/>
            <consortium name="The Broad Institute Genome Sequencing Center for Infectious Disease"/>
            <person name="Wu L."/>
            <person name="Ma J."/>
        </authorList>
    </citation>
    <scope>NUCLEOTIDE SEQUENCE [LARGE SCALE GENOMIC DNA]</scope>
    <source>
        <strain evidence="8">JCM 13022</strain>
    </source>
</reference>
<name>A0ABP4G224_9PSEU</name>